<reference evidence="5 6" key="1">
    <citation type="submission" date="2018-08" db="EMBL/GenBank/DDBJ databases">
        <title>A genome reference for cultivated species of the human gut microbiota.</title>
        <authorList>
            <person name="Zou Y."/>
            <person name="Xue W."/>
            <person name="Luo G."/>
        </authorList>
    </citation>
    <scope>NUCLEOTIDE SEQUENCE [LARGE SCALE GENOMIC DNA]</scope>
    <source>
        <strain evidence="5 6">OM06-11AA</strain>
    </source>
</reference>
<dbReference type="Pfam" id="PF14283">
    <property type="entry name" value="CD1107-like"/>
    <property type="match status" value="1"/>
</dbReference>
<evidence type="ECO:0000256" key="1">
    <source>
        <dbReference type="SAM" id="MobiDB-lite"/>
    </source>
</evidence>
<keyword evidence="3" id="KW-0732">Signal</keyword>
<evidence type="ECO:0000313" key="5">
    <source>
        <dbReference type="EMBL" id="RGN01522.1"/>
    </source>
</evidence>
<evidence type="ECO:0000256" key="2">
    <source>
        <dbReference type="SAM" id="Phobius"/>
    </source>
</evidence>
<evidence type="ECO:0000256" key="3">
    <source>
        <dbReference type="SAM" id="SignalP"/>
    </source>
</evidence>
<keyword evidence="2" id="KW-0472">Membrane</keyword>
<comment type="caution">
    <text evidence="5">The sequence shown here is derived from an EMBL/GenBank/DDBJ whole genome shotgun (WGS) entry which is preliminary data.</text>
</comment>
<sequence>MVKWKKMNKKMAGLLLGVMMLFTASTTAFAYVDESAEASKVETTQTEQSTDKEEKKDDKKDEVASTSEVLPEDGTDKGTAFTTPGNGEVKDDITDDSTKEFLTVTTKNNNTFYIVIDRSATSQNVYMLSQIDENDLSEFLDKDSTSTVVTPQPDTSKVVLDETNNEDVDKEATVDPEKTASTKTNMGAMATILILALGGVAAYYYFKIYKPKKEEDEDDQPEGLETGGLEEVPDEEESEDEDFEENEK</sequence>
<proteinExistence type="predicted"/>
<accession>A0A3E5A0T0</accession>
<evidence type="ECO:0000259" key="4">
    <source>
        <dbReference type="Pfam" id="PF14283"/>
    </source>
</evidence>
<feature type="compositionally biased region" description="Basic and acidic residues" evidence="1">
    <location>
        <begin position="49"/>
        <end position="63"/>
    </location>
</feature>
<feature type="transmembrane region" description="Helical" evidence="2">
    <location>
        <begin position="186"/>
        <end position="206"/>
    </location>
</feature>
<protein>
    <submittedName>
        <fullName evidence="5">DUF4366 domain-containing protein</fullName>
    </submittedName>
</protein>
<feature type="region of interest" description="Disordered" evidence="1">
    <location>
        <begin position="212"/>
        <end position="248"/>
    </location>
</feature>
<keyword evidence="2" id="KW-1133">Transmembrane helix</keyword>
<feature type="signal peptide" evidence="3">
    <location>
        <begin position="1"/>
        <end position="30"/>
    </location>
</feature>
<dbReference type="RefSeq" id="WP_117739822.1">
    <property type="nucleotide sequence ID" value="NZ_QSUB01000018.1"/>
</dbReference>
<keyword evidence="2" id="KW-0812">Transmembrane</keyword>
<dbReference type="Proteomes" id="UP000261222">
    <property type="component" value="Unassembled WGS sequence"/>
</dbReference>
<dbReference type="AlphaFoldDB" id="A0A3E5A0T0"/>
<feature type="compositionally biased region" description="Acidic residues" evidence="1">
    <location>
        <begin position="231"/>
        <end position="248"/>
    </location>
</feature>
<organism evidence="5 6">
    <name type="scientific">Blautia obeum</name>
    <dbReference type="NCBI Taxonomy" id="40520"/>
    <lineage>
        <taxon>Bacteria</taxon>
        <taxon>Bacillati</taxon>
        <taxon>Bacillota</taxon>
        <taxon>Clostridia</taxon>
        <taxon>Lachnospirales</taxon>
        <taxon>Lachnospiraceae</taxon>
        <taxon>Blautia</taxon>
    </lineage>
</organism>
<evidence type="ECO:0000313" key="6">
    <source>
        <dbReference type="Proteomes" id="UP000261222"/>
    </source>
</evidence>
<dbReference type="InterPro" id="IPR025376">
    <property type="entry name" value="CD1107-like_dom"/>
</dbReference>
<feature type="domain" description="Mobile element protein CD1107-like" evidence="4">
    <location>
        <begin position="80"/>
        <end position="214"/>
    </location>
</feature>
<feature type="region of interest" description="Disordered" evidence="1">
    <location>
        <begin position="36"/>
        <end position="94"/>
    </location>
</feature>
<name>A0A3E5A0T0_9FIRM</name>
<feature type="chain" id="PRO_5017814772" evidence="3">
    <location>
        <begin position="31"/>
        <end position="248"/>
    </location>
</feature>
<dbReference type="EMBL" id="QSUB01000018">
    <property type="protein sequence ID" value="RGN01522.1"/>
    <property type="molecule type" value="Genomic_DNA"/>
</dbReference>
<gene>
    <name evidence="5" type="ORF">DXB81_17925</name>
</gene>